<feature type="signal peptide" evidence="1">
    <location>
        <begin position="1"/>
        <end position="19"/>
    </location>
</feature>
<evidence type="ECO:0000313" key="2">
    <source>
        <dbReference type="Proteomes" id="UP000887566"/>
    </source>
</evidence>
<dbReference type="WBParaSite" id="PSAMB.scaffold4209size15308.g23715.t1">
    <property type="protein sequence ID" value="PSAMB.scaffold4209size15308.g23715.t1"/>
    <property type="gene ID" value="PSAMB.scaffold4209size15308.g23715"/>
</dbReference>
<dbReference type="InterPro" id="IPR043108">
    <property type="entry name" value="Her-1_C"/>
</dbReference>
<proteinExistence type="predicted"/>
<dbReference type="InterPro" id="IPR036341">
    <property type="entry name" value="Her-1_sf"/>
</dbReference>
<reference evidence="3" key="1">
    <citation type="submission" date="2022-11" db="UniProtKB">
        <authorList>
            <consortium name="WormBaseParasite"/>
        </authorList>
    </citation>
    <scope>IDENTIFICATION</scope>
</reference>
<keyword evidence="1" id="KW-0732">Signal</keyword>
<sequence>MNAVMIVIFFIFLLPKLLAARYFRDSDDSRRVPVAAEKCCSLAAEECCSRALRSGEPLRCDEIPEHRVAETIGCLGTMLFGSTPVNVTLLPCCDAYRDNEACFKTCVYMFTAPSLPPKRKLAFRHHCRSSASRATQCFNRCILWKMRKSEPFTPSEHVACTDEEEDKIYFGEELGF</sequence>
<dbReference type="Pfam" id="PF09232">
    <property type="entry name" value="Caenor_Her-1"/>
    <property type="match status" value="1"/>
</dbReference>
<feature type="chain" id="PRO_5037931647" evidence="1">
    <location>
        <begin position="20"/>
        <end position="176"/>
    </location>
</feature>
<dbReference type="Gene3D" id="1.10.150.360">
    <property type="match status" value="1"/>
</dbReference>
<evidence type="ECO:0000256" key="1">
    <source>
        <dbReference type="SAM" id="SignalP"/>
    </source>
</evidence>
<dbReference type="AlphaFoldDB" id="A0A914WIF5"/>
<name>A0A914WIF5_9BILA</name>
<protein>
    <submittedName>
        <fullName evidence="3">Uncharacterized protein</fullName>
    </submittedName>
</protein>
<keyword evidence="2" id="KW-1185">Reference proteome</keyword>
<dbReference type="InterPro" id="IPR015313">
    <property type="entry name" value="Her-1"/>
</dbReference>
<dbReference type="PANTHER" id="PTHR37979:SF1">
    <property type="entry name" value="PROTEIN HER-1"/>
    <property type="match status" value="1"/>
</dbReference>
<dbReference type="SUPFAM" id="SSF110014">
    <property type="entry name" value="Her-1"/>
    <property type="match status" value="1"/>
</dbReference>
<dbReference type="PANTHER" id="PTHR37979">
    <property type="entry name" value="PROTEIN HER-1"/>
    <property type="match status" value="1"/>
</dbReference>
<dbReference type="Proteomes" id="UP000887566">
    <property type="component" value="Unplaced"/>
</dbReference>
<accession>A0A914WIF5</accession>
<organism evidence="2 3">
    <name type="scientific">Plectus sambesii</name>
    <dbReference type="NCBI Taxonomy" id="2011161"/>
    <lineage>
        <taxon>Eukaryota</taxon>
        <taxon>Metazoa</taxon>
        <taxon>Ecdysozoa</taxon>
        <taxon>Nematoda</taxon>
        <taxon>Chromadorea</taxon>
        <taxon>Plectida</taxon>
        <taxon>Plectina</taxon>
        <taxon>Plectoidea</taxon>
        <taxon>Plectidae</taxon>
        <taxon>Plectus</taxon>
    </lineage>
</organism>
<dbReference type="Gene3D" id="1.10.150.370">
    <property type="entry name" value="Caenorhabditis elegans Her-1, C-terminal domain"/>
    <property type="match status" value="1"/>
</dbReference>
<evidence type="ECO:0000313" key="3">
    <source>
        <dbReference type="WBParaSite" id="PSAMB.scaffold4209size15308.g23715.t1"/>
    </source>
</evidence>